<dbReference type="Proteomes" id="UP001346869">
    <property type="component" value="Unassembled WGS sequence"/>
</dbReference>
<evidence type="ECO:0000313" key="3">
    <source>
        <dbReference type="Proteomes" id="UP001346869"/>
    </source>
</evidence>
<proteinExistence type="predicted"/>
<organism evidence="2 3">
    <name type="scientific">Eleginops maclovinus</name>
    <name type="common">Patagonian blennie</name>
    <name type="synonym">Eleginus maclovinus</name>
    <dbReference type="NCBI Taxonomy" id="56733"/>
    <lineage>
        <taxon>Eukaryota</taxon>
        <taxon>Metazoa</taxon>
        <taxon>Chordata</taxon>
        <taxon>Craniata</taxon>
        <taxon>Vertebrata</taxon>
        <taxon>Euteleostomi</taxon>
        <taxon>Actinopterygii</taxon>
        <taxon>Neopterygii</taxon>
        <taxon>Teleostei</taxon>
        <taxon>Neoteleostei</taxon>
        <taxon>Acanthomorphata</taxon>
        <taxon>Eupercaria</taxon>
        <taxon>Perciformes</taxon>
        <taxon>Notothenioidei</taxon>
        <taxon>Eleginopidae</taxon>
        <taxon>Eleginops</taxon>
    </lineage>
</organism>
<accession>A0AAN7XJK7</accession>
<comment type="caution">
    <text evidence="2">The sequence shown here is derived from an EMBL/GenBank/DDBJ whole genome shotgun (WGS) entry which is preliminary data.</text>
</comment>
<feature type="compositionally biased region" description="Polar residues" evidence="1">
    <location>
        <begin position="132"/>
        <end position="154"/>
    </location>
</feature>
<dbReference type="AlphaFoldDB" id="A0AAN7XJK7"/>
<reference evidence="2 3" key="1">
    <citation type="journal article" date="2023" name="Genes (Basel)">
        <title>Chromosome-Level Genome Assembly and Circadian Gene Repertoire of the Patagonia Blennie Eleginops maclovinus-The Closest Ancestral Proxy of Antarctic Cryonotothenioids.</title>
        <authorList>
            <person name="Cheng C.C."/>
            <person name="Rivera-Colon A.G."/>
            <person name="Minhas B.F."/>
            <person name="Wilson L."/>
            <person name="Rayamajhi N."/>
            <person name="Vargas-Chacoff L."/>
            <person name="Catchen J.M."/>
        </authorList>
    </citation>
    <scope>NUCLEOTIDE SEQUENCE [LARGE SCALE GENOMIC DNA]</scope>
    <source>
        <strain evidence="2">JMC-PN-2008</strain>
    </source>
</reference>
<evidence type="ECO:0000313" key="2">
    <source>
        <dbReference type="EMBL" id="KAK5864603.1"/>
    </source>
</evidence>
<name>A0AAN7XJK7_ELEMC</name>
<gene>
    <name evidence="2" type="ORF">PBY51_015834</name>
</gene>
<feature type="region of interest" description="Disordered" evidence="1">
    <location>
        <begin position="1"/>
        <end position="117"/>
    </location>
</feature>
<sequence>MQVDPTLMNVGDGGTVSREISAPNKASASMVGNPPQTLPPEFRGDVTLSQQNKMTPATDCKTAKACLDTSNYNHSPELSPPQQPNNAPTSDSEKKADKRAEAAKLKGDGAGVFPSPQKLSGIKLVREDSLNPCHSNVTSSKKSHPQTQSVQSVPPGFQCSTMFKQIQPVAFLPSTNFPLPTL</sequence>
<evidence type="ECO:0000256" key="1">
    <source>
        <dbReference type="SAM" id="MobiDB-lite"/>
    </source>
</evidence>
<protein>
    <submittedName>
        <fullName evidence="2">Uncharacterized protein</fullName>
    </submittedName>
</protein>
<feature type="region of interest" description="Disordered" evidence="1">
    <location>
        <begin position="131"/>
        <end position="154"/>
    </location>
</feature>
<feature type="compositionally biased region" description="Basic and acidic residues" evidence="1">
    <location>
        <begin position="91"/>
        <end position="107"/>
    </location>
</feature>
<keyword evidence="3" id="KW-1185">Reference proteome</keyword>
<reference evidence="2 3" key="2">
    <citation type="journal article" date="2023" name="Mol. Biol. Evol.">
        <title>Genomics of Secondarily Temperate Adaptation in the Only Non-Antarctic Icefish.</title>
        <authorList>
            <person name="Rivera-Colon A.G."/>
            <person name="Rayamajhi N."/>
            <person name="Minhas B.F."/>
            <person name="Madrigal G."/>
            <person name="Bilyk K.T."/>
            <person name="Yoon V."/>
            <person name="Hune M."/>
            <person name="Gregory S."/>
            <person name="Cheng C.H.C."/>
            <person name="Catchen J.M."/>
        </authorList>
    </citation>
    <scope>NUCLEOTIDE SEQUENCE [LARGE SCALE GENOMIC DNA]</scope>
    <source>
        <strain evidence="2">JMC-PN-2008</strain>
    </source>
</reference>
<dbReference type="EMBL" id="JAUZQC010000010">
    <property type="protein sequence ID" value="KAK5864603.1"/>
    <property type="molecule type" value="Genomic_DNA"/>
</dbReference>